<keyword evidence="10 12" id="KW-0275">Fatty acid biosynthesis</keyword>
<feature type="chain" id="PRO_5040740346" description="Elongation of fatty acids protein" evidence="13">
    <location>
        <begin position="21"/>
        <end position="184"/>
    </location>
</feature>
<comment type="subcellular location">
    <subcellularLocation>
        <location evidence="1">Membrane</location>
        <topology evidence="1">Multi-pass membrane protein</topology>
    </subcellularLocation>
</comment>
<dbReference type="EMBL" id="BRXW01000118">
    <property type="protein sequence ID" value="GMI08044.1"/>
    <property type="molecule type" value="Genomic_DNA"/>
</dbReference>
<feature type="transmembrane region" description="Helical" evidence="12">
    <location>
        <begin position="121"/>
        <end position="146"/>
    </location>
</feature>
<keyword evidence="3 12" id="KW-0444">Lipid biosynthesis</keyword>
<feature type="signal peptide" evidence="13">
    <location>
        <begin position="1"/>
        <end position="20"/>
    </location>
</feature>
<dbReference type="GO" id="GO:0042761">
    <property type="term" value="P:very long-chain fatty acid biosynthetic process"/>
    <property type="evidence" value="ECO:0007669"/>
    <property type="project" value="TreeGrafter"/>
</dbReference>
<name>A0A9W7FAV8_9STRA</name>
<dbReference type="InterPro" id="IPR002076">
    <property type="entry name" value="ELO_fam"/>
</dbReference>
<keyword evidence="13" id="KW-0732">Signal</keyword>
<dbReference type="GO" id="GO:0009922">
    <property type="term" value="F:fatty acid elongase activity"/>
    <property type="evidence" value="ECO:0007669"/>
    <property type="project" value="UniProtKB-EC"/>
</dbReference>
<evidence type="ECO:0000256" key="6">
    <source>
        <dbReference type="ARBA" id="ARBA00022832"/>
    </source>
</evidence>
<gene>
    <name evidence="14" type="ORF">TrLO_g12580</name>
</gene>
<organism evidence="14 15">
    <name type="scientific">Triparma laevis f. longispina</name>
    <dbReference type="NCBI Taxonomy" id="1714387"/>
    <lineage>
        <taxon>Eukaryota</taxon>
        <taxon>Sar</taxon>
        <taxon>Stramenopiles</taxon>
        <taxon>Ochrophyta</taxon>
        <taxon>Bolidophyceae</taxon>
        <taxon>Parmales</taxon>
        <taxon>Triparmaceae</taxon>
        <taxon>Triparma</taxon>
    </lineage>
</organism>
<comment type="caution">
    <text evidence="12">Lacks conserved residue(s) required for the propagation of feature annotation.</text>
</comment>
<dbReference type="GO" id="GO:0005789">
    <property type="term" value="C:endoplasmic reticulum membrane"/>
    <property type="evidence" value="ECO:0007669"/>
    <property type="project" value="TreeGrafter"/>
</dbReference>
<dbReference type="Pfam" id="PF01151">
    <property type="entry name" value="ELO"/>
    <property type="match status" value="1"/>
</dbReference>
<evidence type="ECO:0000256" key="4">
    <source>
        <dbReference type="ARBA" id="ARBA00022679"/>
    </source>
</evidence>
<comment type="caution">
    <text evidence="14">The sequence shown here is derived from an EMBL/GenBank/DDBJ whole genome shotgun (WGS) entry which is preliminary data.</text>
</comment>
<comment type="similarity">
    <text evidence="2 12">Belongs to the ELO family.</text>
</comment>
<evidence type="ECO:0000256" key="7">
    <source>
        <dbReference type="ARBA" id="ARBA00022989"/>
    </source>
</evidence>
<dbReference type="GO" id="GO:0019367">
    <property type="term" value="P:fatty acid elongation, saturated fatty acid"/>
    <property type="evidence" value="ECO:0007669"/>
    <property type="project" value="TreeGrafter"/>
</dbReference>
<comment type="catalytic activity">
    <reaction evidence="12">
        <text>an acyl-CoA + malonyl-CoA + H(+) = a 3-oxoacyl-CoA + CO2 + CoA</text>
        <dbReference type="Rhea" id="RHEA:50252"/>
        <dbReference type="ChEBI" id="CHEBI:15378"/>
        <dbReference type="ChEBI" id="CHEBI:16526"/>
        <dbReference type="ChEBI" id="CHEBI:57287"/>
        <dbReference type="ChEBI" id="CHEBI:57384"/>
        <dbReference type="ChEBI" id="CHEBI:58342"/>
        <dbReference type="ChEBI" id="CHEBI:90726"/>
    </reaction>
    <physiologicalReaction direction="left-to-right" evidence="12">
        <dbReference type="Rhea" id="RHEA:50253"/>
    </physiologicalReaction>
</comment>
<keyword evidence="5 12" id="KW-0812">Transmembrane</keyword>
<evidence type="ECO:0000256" key="2">
    <source>
        <dbReference type="ARBA" id="ARBA00007263"/>
    </source>
</evidence>
<sequence length="184" mass="21580">MFLSLFLLLSSLLNLPQNKLELICQTGPPSSNLQFTVYIYYLSKYYEYLDTFLQFLRSSVPPHTHLHIFHHSLVAPMVYLWLQYNVSLQYIGLIANCGVHVLMYYYYFYRSYYQSTPKWKYLITYVQLIQFSISFVCFVATSYYVYKGYNCGGYGLLCGQVVFNLILFSGFIGVSKSNEKDKKS</sequence>
<dbReference type="Proteomes" id="UP001165122">
    <property type="component" value="Unassembled WGS sequence"/>
</dbReference>
<evidence type="ECO:0000313" key="14">
    <source>
        <dbReference type="EMBL" id="GMI08044.1"/>
    </source>
</evidence>
<dbReference type="PANTHER" id="PTHR11157:SF134">
    <property type="entry name" value="ELONGATION OF FATTY ACIDS PROTEIN 1-RELATED"/>
    <property type="match status" value="1"/>
</dbReference>
<dbReference type="GO" id="GO:0030148">
    <property type="term" value="P:sphingolipid biosynthetic process"/>
    <property type="evidence" value="ECO:0007669"/>
    <property type="project" value="TreeGrafter"/>
</dbReference>
<dbReference type="GO" id="GO:0034626">
    <property type="term" value="P:fatty acid elongation, polyunsaturated fatty acid"/>
    <property type="evidence" value="ECO:0007669"/>
    <property type="project" value="TreeGrafter"/>
</dbReference>
<keyword evidence="4 12" id="KW-0808">Transferase</keyword>
<dbReference type="PANTHER" id="PTHR11157">
    <property type="entry name" value="FATTY ACID ACYL TRANSFERASE-RELATED"/>
    <property type="match status" value="1"/>
</dbReference>
<evidence type="ECO:0000256" key="13">
    <source>
        <dbReference type="SAM" id="SignalP"/>
    </source>
</evidence>
<evidence type="ECO:0000256" key="11">
    <source>
        <dbReference type="ARBA" id="ARBA00047375"/>
    </source>
</evidence>
<dbReference type="OrthoDB" id="202848at2759"/>
<evidence type="ECO:0000256" key="12">
    <source>
        <dbReference type="RuleBase" id="RU361115"/>
    </source>
</evidence>
<dbReference type="AlphaFoldDB" id="A0A9W7FAV8"/>
<keyword evidence="15" id="KW-1185">Reference proteome</keyword>
<evidence type="ECO:0000256" key="10">
    <source>
        <dbReference type="ARBA" id="ARBA00023160"/>
    </source>
</evidence>
<comment type="catalytic activity">
    <reaction evidence="11">
        <text>a very-long-chain acyl-CoA + malonyl-CoA + H(+) = a very-long-chain 3-oxoacyl-CoA + CO2 + CoA</text>
        <dbReference type="Rhea" id="RHEA:32727"/>
        <dbReference type="ChEBI" id="CHEBI:15378"/>
        <dbReference type="ChEBI" id="CHEBI:16526"/>
        <dbReference type="ChEBI" id="CHEBI:57287"/>
        <dbReference type="ChEBI" id="CHEBI:57384"/>
        <dbReference type="ChEBI" id="CHEBI:90725"/>
        <dbReference type="ChEBI" id="CHEBI:90736"/>
        <dbReference type="EC" id="2.3.1.199"/>
    </reaction>
</comment>
<keyword evidence="7 12" id="KW-1133">Transmembrane helix</keyword>
<protein>
    <recommendedName>
        <fullName evidence="12">Elongation of fatty acids protein</fullName>
        <ecNumber evidence="12">2.3.1.-</ecNumber>
    </recommendedName>
</protein>
<reference evidence="15" key="1">
    <citation type="journal article" date="2023" name="Commun. Biol.">
        <title>Genome analysis of Parmales, the sister group of diatoms, reveals the evolutionary specialization of diatoms from phago-mixotrophs to photoautotrophs.</title>
        <authorList>
            <person name="Ban H."/>
            <person name="Sato S."/>
            <person name="Yoshikawa S."/>
            <person name="Yamada K."/>
            <person name="Nakamura Y."/>
            <person name="Ichinomiya M."/>
            <person name="Sato N."/>
            <person name="Blanc-Mathieu R."/>
            <person name="Endo H."/>
            <person name="Kuwata A."/>
            <person name="Ogata H."/>
        </authorList>
    </citation>
    <scope>NUCLEOTIDE SEQUENCE [LARGE SCALE GENOMIC DNA]</scope>
    <source>
        <strain evidence="15">NIES 3700</strain>
    </source>
</reference>
<evidence type="ECO:0000256" key="3">
    <source>
        <dbReference type="ARBA" id="ARBA00022516"/>
    </source>
</evidence>
<feature type="transmembrane region" description="Helical" evidence="12">
    <location>
        <begin position="152"/>
        <end position="174"/>
    </location>
</feature>
<proteinExistence type="inferred from homology"/>
<evidence type="ECO:0000256" key="1">
    <source>
        <dbReference type="ARBA" id="ARBA00004141"/>
    </source>
</evidence>
<keyword evidence="9 12" id="KW-0472">Membrane</keyword>
<evidence type="ECO:0000256" key="5">
    <source>
        <dbReference type="ARBA" id="ARBA00022692"/>
    </source>
</evidence>
<evidence type="ECO:0000313" key="15">
    <source>
        <dbReference type="Proteomes" id="UP001165122"/>
    </source>
</evidence>
<evidence type="ECO:0000256" key="9">
    <source>
        <dbReference type="ARBA" id="ARBA00023136"/>
    </source>
</evidence>
<evidence type="ECO:0000256" key="8">
    <source>
        <dbReference type="ARBA" id="ARBA00023098"/>
    </source>
</evidence>
<feature type="transmembrane region" description="Helical" evidence="12">
    <location>
        <begin position="90"/>
        <end position="109"/>
    </location>
</feature>
<accession>A0A9W7FAV8</accession>
<dbReference type="GO" id="GO:0034625">
    <property type="term" value="P:fatty acid elongation, monounsaturated fatty acid"/>
    <property type="evidence" value="ECO:0007669"/>
    <property type="project" value="TreeGrafter"/>
</dbReference>
<keyword evidence="8 12" id="KW-0443">Lipid metabolism</keyword>
<dbReference type="EC" id="2.3.1.-" evidence="12"/>
<keyword evidence="6 12" id="KW-0276">Fatty acid metabolism</keyword>